<reference evidence="1" key="2">
    <citation type="submission" date="2025-09" db="UniProtKB">
        <authorList>
            <consortium name="EnsemblPlants"/>
        </authorList>
    </citation>
    <scope>IDENTIFICATION</scope>
</reference>
<protein>
    <submittedName>
        <fullName evidence="1">Uncharacterized protein</fullName>
    </submittedName>
</protein>
<dbReference type="EnsemblPlants" id="AVESA.00010b.r2.1DG0134770.2">
    <property type="protein sequence ID" value="AVESA.00010b.r2.1DG0134770.2.CDS"/>
    <property type="gene ID" value="AVESA.00010b.r2.1DG0134770"/>
</dbReference>
<name>A0ACD5TVY3_AVESA</name>
<dbReference type="Proteomes" id="UP001732700">
    <property type="component" value="Chromosome 1D"/>
</dbReference>
<evidence type="ECO:0000313" key="1">
    <source>
        <dbReference type="EnsemblPlants" id="AVESA.00010b.r2.1DG0134770.2.CDS"/>
    </source>
</evidence>
<proteinExistence type="predicted"/>
<sequence length="924" mass="102888">MASDIDSVPSRLAPHSDSDHLPLATRRSRLPRPPPAPRVEPSPPTPDRCEASPAPEGNRGAAQQSWPGLPRGVQFNPSDSDLLWHLAAEIGNGLARRHPFISEFIKSGDDDGGFGCTHPQDLPGMRQDGQASYFFHKKANLYNNKNDKYISWQKSGASKSIIMDGSLQGSKEVFVLYAFKNSNDSPQRTEWELHQYHIKNRMEDEGELMVSKIFYKSQNNHCEWAVKAPIRSAQDDSVTDNDSKEEKEDAELENRSVNVTTDSYFVEGNGNNQGQILAEMYPDQDKRSSSNIVLDTTDINLENQINHRAETELDHMSLQERYRILLANKCSCSVKVSAETCAVNDSDLSIQMDAETSGPVPKSESEEIKHEGATYREDICSMLQEISSAPSIIDSMDADNNVRLLGEIPLDTQASSVECFVNGRKISYDPVEDAEGPVSDKTLNSSAELLSSQTLACGDENVHLAMRNSGTKLVDVKMEPALEGYGIYPSESPCVKSHHSNNDDLNDSDSVPECMSKDSGTDFVLLHGTGDSAVKTSAGCSCSEQSTYQKCAIEGCSGSTNSASSDICSTHAEGSLPSSVVKSEPTGYELPGLCEKGFINSMEPIVKETHTKTVNCKGGLPYCSRQRKKRKIAMDSSETVLEEDACKNDEGIAYPRRRRKKKTATDSIETALEEDAPGLLQILLDRGIVVNEIKLYDVGDDDEMLPDCTESDFQDLENVITKLFPQRVSLLKSAARHVKGGGKAIYCLACLISLIEQSRYLQFRDCPVEWGWCRDLQSFIFVFRSHNRLVLERPEYGYATYFFEIVQSVPIEWQIRRLVTAMKLSSCGRTALIENRPLLVGEDLSEGEARVLEEYGWIPNTGLGTMLNYRDRVVHDKWNEKYSTDWRMKIGKLLMKGYSEGHCIVTHDPTFMLSEEEIKLEDPL</sequence>
<evidence type="ECO:0000313" key="2">
    <source>
        <dbReference type="Proteomes" id="UP001732700"/>
    </source>
</evidence>
<reference evidence="1" key="1">
    <citation type="submission" date="2021-05" db="EMBL/GenBank/DDBJ databases">
        <authorList>
            <person name="Scholz U."/>
            <person name="Mascher M."/>
            <person name="Fiebig A."/>
        </authorList>
    </citation>
    <scope>NUCLEOTIDE SEQUENCE [LARGE SCALE GENOMIC DNA]</scope>
</reference>
<keyword evidence="2" id="KW-1185">Reference proteome</keyword>
<accession>A0ACD5TVY3</accession>
<organism evidence="1 2">
    <name type="scientific">Avena sativa</name>
    <name type="common">Oat</name>
    <dbReference type="NCBI Taxonomy" id="4498"/>
    <lineage>
        <taxon>Eukaryota</taxon>
        <taxon>Viridiplantae</taxon>
        <taxon>Streptophyta</taxon>
        <taxon>Embryophyta</taxon>
        <taxon>Tracheophyta</taxon>
        <taxon>Spermatophyta</taxon>
        <taxon>Magnoliopsida</taxon>
        <taxon>Liliopsida</taxon>
        <taxon>Poales</taxon>
        <taxon>Poaceae</taxon>
        <taxon>BOP clade</taxon>
        <taxon>Pooideae</taxon>
        <taxon>Poodae</taxon>
        <taxon>Poeae</taxon>
        <taxon>Poeae Chloroplast Group 1 (Aveneae type)</taxon>
        <taxon>Aveninae</taxon>
        <taxon>Avena</taxon>
    </lineage>
</organism>